<sequence>MNRNAMAIILIILALGVYFTFTKSLLTETSAIRATNKQYTAAIANAEQLIKVRDNILKQWRNISSEDQERLDKMIPNTVDNIRLIIDLNSVALRHGFSLRNIKATAAQSVSRPTQSLPTAATAAAETGAVAVTTIIATPTLDTVSVSFGVTAPYLQFLSFLQDLEADLRIMDITHLSVTANDTGVYDFGVGIKTYWLRQ</sequence>
<reference evidence="1 2" key="1">
    <citation type="journal article" date="2016" name="Nat. Commun.">
        <title>Thousands of microbial genomes shed light on interconnected biogeochemical processes in an aquifer system.</title>
        <authorList>
            <person name="Anantharaman K."/>
            <person name="Brown C.T."/>
            <person name="Hug L.A."/>
            <person name="Sharon I."/>
            <person name="Castelle C.J."/>
            <person name="Probst A.J."/>
            <person name="Thomas B.C."/>
            <person name="Singh A."/>
            <person name="Wilkins M.J."/>
            <person name="Karaoz U."/>
            <person name="Brodie E.L."/>
            <person name="Williams K.H."/>
            <person name="Hubbard S.S."/>
            <person name="Banfield J.F."/>
        </authorList>
    </citation>
    <scope>NUCLEOTIDE SEQUENCE [LARGE SCALE GENOMIC DNA]</scope>
</reference>
<name>A0A1G2MMZ0_9BACT</name>
<dbReference type="AlphaFoldDB" id="A0A1G2MMZ0"/>
<dbReference type="Gene3D" id="3.30.70.60">
    <property type="match status" value="1"/>
</dbReference>
<dbReference type="EMBL" id="MHRM01000005">
    <property type="protein sequence ID" value="OHA24401.1"/>
    <property type="molecule type" value="Genomic_DNA"/>
</dbReference>
<gene>
    <name evidence="1" type="ORF">A3D50_00080</name>
</gene>
<evidence type="ECO:0008006" key="3">
    <source>
        <dbReference type="Google" id="ProtNLM"/>
    </source>
</evidence>
<dbReference type="Proteomes" id="UP000178413">
    <property type="component" value="Unassembled WGS sequence"/>
</dbReference>
<evidence type="ECO:0000313" key="1">
    <source>
        <dbReference type="EMBL" id="OHA24401.1"/>
    </source>
</evidence>
<proteinExistence type="predicted"/>
<dbReference type="STRING" id="1802308.A3D50_00080"/>
<dbReference type="InterPro" id="IPR014717">
    <property type="entry name" value="Transl_elong_EF1B/ribsomal_bS6"/>
</dbReference>
<evidence type="ECO:0000313" key="2">
    <source>
        <dbReference type="Proteomes" id="UP000178413"/>
    </source>
</evidence>
<protein>
    <recommendedName>
        <fullName evidence="3">Type 4a pilus biogenesis protein PilO</fullName>
    </recommendedName>
</protein>
<accession>A0A1G2MMZ0</accession>
<organism evidence="1 2">
    <name type="scientific">Candidatus Taylorbacteria bacterium RIFCSPHIGHO2_02_FULL_44_12</name>
    <dbReference type="NCBI Taxonomy" id="1802308"/>
    <lineage>
        <taxon>Bacteria</taxon>
        <taxon>Candidatus Tayloriibacteriota</taxon>
    </lineage>
</organism>
<comment type="caution">
    <text evidence="1">The sequence shown here is derived from an EMBL/GenBank/DDBJ whole genome shotgun (WGS) entry which is preliminary data.</text>
</comment>